<keyword evidence="10" id="KW-0175">Coiled coil</keyword>
<dbReference type="EC" id="6.1.1.21" evidence="2"/>
<dbReference type="InterPro" id="IPR009068">
    <property type="entry name" value="uS15_NS1_RNA-bd_sf"/>
</dbReference>
<keyword evidence="3" id="KW-0963">Cytoplasm</keyword>
<keyword evidence="7" id="KW-0648">Protein biosynthesis</keyword>
<dbReference type="Gene3D" id="3.40.50.800">
    <property type="entry name" value="Anticodon-binding domain"/>
    <property type="match status" value="1"/>
</dbReference>
<dbReference type="STRING" id="77166.U4UBE7"/>
<dbReference type="GO" id="GO:0005829">
    <property type="term" value="C:cytosol"/>
    <property type="evidence" value="ECO:0007669"/>
    <property type="project" value="TreeGrafter"/>
</dbReference>
<dbReference type="GO" id="GO:0005739">
    <property type="term" value="C:mitochondrion"/>
    <property type="evidence" value="ECO:0007669"/>
    <property type="project" value="TreeGrafter"/>
</dbReference>
<comment type="similarity">
    <text evidence="1">Belongs to the class-II aminoacyl-tRNA synthetase family.</text>
</comment>
<dbReference type="Gene3D" id="3.30.930.10">
    <property type="entry name" value="Bira Bifunctional Protein, Domain 2"/>
    <property type="match status" value="1"/>
</dbReference>
<dbReference type="SUPFAM" id="SSF74788">
    <property type="entry name" value="Cullin repeat-like"/>
    <property type="match status" value="1"/>
</dbReference>
<dbReference type="InterPro" id="IPR036621">
    <property type="entry name" value="Anticodon-bd_dom_sf"/>
</dbReference>
<evidence type="ECO:0000256" key="6">
    <source>
        <dbReference type="ARBA" id="ARBA00022840"/>
    </source>
</evidence>
<dbReference type="GO" id="GO:0006427">
    <property type="term" value="P:histidyl-tRNA aminoacylation"/>
    <property type="evidence" value="ECO:0007669"/>
    <property type="project" value="InterPro"/>
</dbReference>
<name>U4UBE7_DENPD</name>
<evidence type="ECO:0000256" key="4">
    <source>
        <dbReference type="ARBA" id="ARBA00022598"/>
    </source>
</evidence>
<dbReference type="Pfam" id="PF04124">
    <property type="entry name" value="Dor1"/>
    <property type="match status" value="1"/>
</dbReference>
<dbReference type="InterPro" id="IPR016159">
    <property type="entry name" value="Cullin_repeat-like_dom_sf"/>
</dbReference>
<evidence type="ECO:0000256" key="5">
    <source>
        <dbReference type="ARBA" id="ARBA00022741"/>
    </source>
</evidence>
<keyword evidence="5" id="KW-0547">Nucleotide-binding</keyword>
<organism evidence="13 14">
    <name type="scientific">Dendroctonus ponderosae</name>
    <name type="common">Mountain pine beetle</name>
    <dbReference type="NCBI Taxonomy" id="77166"/>
    <lineage>
        <taxon>Eukaryota</taxon>
        <taxon>Metazoa</taxon>
        <taxon>Ecdysozoa</taxon>
        <taxon>Arthropoda</taxon>
        <taxon>Hexapoda</taxon>
        <taxon>Insecta</taxon>
        <taxon>Pterygota</taxon>
        <taxon>Neoptera</taxon>
        <taxon>Endopterygota</taxon>
        <taxon>Coleoptera</taxon>
        <taxon>Polyphaga</taxon>
        <taxon>Cucujiformia</taxon>
        <taxon>Curculionidae</taxon>
        <taxon>Scolytinae</taxon>
        <taxon>Dendroctonus</taxon>
    </lineage>
</organism>
<evidence type="ECO:0000256" key="8">
    <source>
        <dbReference type="ARBA" id="ARBA00023146"/>
    </source>
</evidence>
<sequence>MTEERVKLLKLLYSADYPAEWEFDENVKEYLTKLAAYKVEDLIKEPRRLEVEFANIQDQTQDLAVTNYKTFIETAECSRQLFSQFSSIEHKLDELLLDIPKFQTSCTSFCDSTSQISNLRKLNSLTLTKNAQLLEILELPQLMNSFINDGLYEDALELAAYVRKLCSKHSDIPIFASILDDVNRAWLLMLHQLLNQLKQDVALPRCLQIVGHLRRMEVFTELELKLKFLQARGHWLDLCLKYIPKDDVDHHLTKTVELTRINLFNIITQYRAIFSDGESVPTSSLKGVINENMIFFTWINARISDFLEVLEGDLKSVSSVESLLDQCMYFGLSFSKVGCDFRSLLIPIFTKQIMKNFSAAIGRAVAAFEKSIENFTLINKNLPNIPWKNKHQDPLQPPDSLLEFYPLAEYLNNVLKTLNSFRSCAPVAIVSEVVECLQRSLLIIARSIVNLYSQEQQAFTSSAKGAFTRLCMSFSDELVPYVQKCVHIIYPPNQIAGQLGITLQTLQDERISFLNREAIVEPIRHLLPSKMSIEECDMSAKEALEQQVKDQADMVRKLKAAKESKERIAEEVSKLLDLKAQLVAEDGTVAPTNVNQKFTLKTAKGTRDYSPEQMALRLSVLNKIVAVFKKHGAVTIDTPVFELKEVLTGKYGEDSKLIYDLKDQGGEILSLRYDLTVPFARYLAMNKISNIKRYHIAKVYRRDNPSMSRGRYREFYQCDFDIAGAFDPMIPDAECIKIVAEILDSLNVASYVVKVNHRLLLDGMFEACGVPLDSFRSICSAVDKLDKASWQDVKKEMVEEKGLSEAAADQIGEYVKLNGGKELVEKLLSDDTLSKNKSALEGLEAIKLLLGYCEIFHISDKVSFDLSLARGLDYYTGVIYEAVLLGDASKGEEVSVGSVAGGGRYDNLVGMFDVKNKQVPCVGVSLGVERLFAVLEQKIHAANRKVRTTEVDAYVCTAQKNLVEERLKLCNQLWEDDFKVEYSYKKNPKLLAQLQYCEENSIPFAIILGESEIKNGVVKLRNVLSREETEVKRSALADELRRRLGELNLNGTVPA</sequence>
<proteinExistence type="inferred from homology"/>
<dbReference type="CDD" id="cd00859">
    <property type="entry name" value="HisRS_anticodon"/>
    <property type="match status" value="1"/>
</dbReference>
<dbReference type="SUPFAM" id="SSF55681">
    <property type="entry name" value="Class II aaRS and biotin synthetases"/>
    <property type="match status" value="1"/>
</dbReference>
<dbReference type="HAMAP" id="MF_00127">
    <property type="entry name" value="His_tRNA_synth"/>
    <property type="match status" value="1"/>
</dbReference>
<evidence type="ECO:0000256" key="2">
    <source>
        <dbReference type="ARBA" id="ARBA00012815"/>
    </source>
</evidence>
<evidence type="ECO:0000313" key="13">
    <source>
        <dbReference type="EMBL" id="ERL91254.1"/>
    </source>
</evidence>
<evidence type="ECO:0000256" key="9">
    <source>
        <dbReference type="ARBA" id="ARBA00047639"/>
    </source>
</evidence>
<evidence type="ECO:0000256" key="7">
    <source>
        <dbReference type="ARBA" id="ARBA00022917"/>
    </source>
</evidence>
<evidence type="ECO:0000256" key="10">
    <source>
        <dbReference type="SAM" id="Coils"/>
    </source>
</evidence>
<comment type="catalytic activity">
    <reaction evidence="9">
        <text>tRNA(His) + L-histidine + ATP = L-histidyl-tRNA(His) + AMP + diphosphate + H(+)</text>
        <dbReference type="Rhea" id="RHEA:17313"/>
        <dbReference type="Rhea" id="RHEA-COMP:9665"/>
        <dbReference type="Rhea" id="RHEA-COMP:9689"/>
        <dbReference type="ChEBI" id="CHEBI:15378"/>
        <dbReference type="ChEBI" id="CHEBI:30616"/>
        <dbReference type="ChEBI" id="CHEBI:33019"/>
        <dbReference type="ChEBI" id="CHEBI:57595"/>
        <dbReference type="ChEBI" id="CHEBI:78442"/>
        <dbReference type="ChEBI" id="CHEBI:78527"/>
        <dbReference type="ChEBI" id="CHEBI:456215"/>
        <dbReference type="EC" id="6.1.1.21"/>
    </reaction>
</comment>
<dbReference type="FunFam" id="3.40.50.800:FF:000008">
    <property type="entry name" value="histidine--tRNA ligase, cytoplasmic isoform X1"/>
    <property type="match status" value="1"/>
</dbReference>
<dbReference type="PROSITE" id="PS50862">
    <property type="entry name" value="AA_TRNA_LIGASE_II"/>
    <property type="match status" value="1"/>
</dbReference>
<dbReference type="InterPro" id="IPR015807">
    <property type="entry name" value="His-tRNA-ligase"/>
</dbReference>
<dbReference type="GO" id="GO:0032543">
    <property type="term" value="P:mitochondrial translation"/>
    <property type="evidence" value="ECO:0007669"/>
    <property type="project" value="TreeGrafter"/>
</dbReference>
<gene>
    <name evidence="13" type="ORF">D910_08589</name>
</gene>
<dbReference type="FunFam" id="3.30.930.10:FF:000021">
    <property type="entry name" value="Probable histidine--tRNA ligase, mitochondrial"/>
    <property type="match status" value="1"/>
</dbReference>
<dbReference type="InterPro" id="IPR006195">
    <property type="entry name" value="aa-tRNA-synth_II"/>
</dbReference>
<dbReference type="GO" id="GO:0004821">
    <property type="term" value="F:histidine-tRNA ligase activity"/>
    <property type="evidence" value="ECO:0007669"/>
    <property type="project" value="UniProtKB-EC"/>
</dbReference>
<dbReference type="Pfam" id="PF00458">
    <property type="entry name" value="WHEP-TRS"/>
    <property type="match status" value="1"/>
</dbReference>
<dbReference type="GO" id="GO:0005524">
    <property type="term" value="F:ATP binding"/>
    <property type="evidence" value="ECO:0007669"/>
    <property type="project" value="UniProtKB-KW"/>
</dbReference>
<dbReference type="InterPro" id="IPR007255">
    <property type="entry name" value="COG8"/>
</dbReference>
<protein>
    <recommendedName>
        <fullName evidence="2">histidine--tRNA ligase</fullName>
        <ecNumber evidence="2">6.1.1.21</ecNumber>
    </recommendedName>
</protein>
<dbReference type="PANTHER" id="PTHR11476:SF7">
    <property type="entry name" value="HISTIDINE--TRNA LIGASE"/>
    <property type="match status" value="1"/>
</dbReference>
<dbReference type="GO" id="GO:0003723">
    <property type="term" value="F:RNA binding"/>
    <property type="evidence" value="ECO:0007669"/>
    <property type="project" value="TreeGrafter"/>
</dbReference>
<dbReference type="SMART" id="SM00991">
    <property type="entry name" value="WHEP-TRS"/>
    <property type="match status" value="1"/>
</dbReference>
<dbReference type="InterPro" id="IPR000738">
    <property type="entry name" value="WHEP-TRS_dom"/>
</dbReference>
<dbReference type="Pfam" id="PF03129">
    <property type="entry name" value="HGTP_anticodon"/>
    <property type="match status" value="1"/>
</dbReference>
<evidence type="ECO:0000259" key="12">
    <source>
        <dbReference type="PROSITE" id="PS51185"/>
    </source>
</evidence>
<dbReference type="InterPro" id="IPR004154">
    <property type="entry name" value="Anticodon-bd"/>
</dbReference>
<evidence type="ECO:0000259" key="11">
    <source>
        <dbReference type="PROSITE" id="PS50862"/>
    </source>
</evidence>
<evidence type="ECO:0000313" key="14">
    <source>
        <dbReference type="Proteomes" id="UP000030742"/>
    </source>
</evidence>
<dbReference type="Gene3D" id="1.10.287.10">
    <property type="entry name" value="S15/NS1, RNA-binding"/>
    <property type="match status" value="1"/>
</dbReference>
<feature type="domain" description="Aminoacyl-transfer RNA synthetases class-II family profile" evidence="11">
    <location>
        <begin position="605"/>
        <end position="935"/>
    </location>
</feature>
<reference evidence="13 14" key="1">
    <citation type="journal article" date="2013" name="Genome Biol.">
        <title>Draft genome of the mountain pine beetle, Dendroctonus ponderosae Hopkins, a major forest pest.</title>
        <authorList>
            <person name="Keeling C.I."/>
            <person name="Yuen M.M."/>
            <person name="Liao N.Y."/>
            <person name="Docking T.R."/>
            <person name="Chan S.K."/>
            <person name="Taylor G.A."/>
            <person name="Palmquist D.L."/>
            <person name="Jackman S.D."/>
            <person name="Nguyen A."/>
            <person name="Li M."/>
            <person name="Henderson H."/>
            <person name="Janes J.K."/>
            <person name="Zhao Y."/>
            <person name="Pandoh P."/>
            <person name="Moore R."/>
            <person name="Sperling F.A."/>
            <person name="Huber D.P."/>
            <person name="Birol I."/>
            <person name="Jones S.J."/>
            <person name="Bohlmann J."/>
        </authorList>
    </citation>
    <scope>NUCLEOTIDE SEQUENCE</scope>
</reference>
<accession>U4UBE7</accession>
<dbReference type="GO" id="GO:0017119">
    <property type="term" value="C:Golgi transport complex"/>
    <property type="evidence" value="ECO:0007669"/>
    <property type="project" value="InterPro"/>
</dbReference>
<dbReference type="InterPro" id="IPR041715">
    <property type="entry name" value="HisRS-like_core"/>
</dbReference>
<dbReference type="SUPFAM" id="SSF52954">
    <property type="entry name" value="Class II aaRS ABD-related"/>
    <property type="match status" value="1"/>
</dbReference>
<dbReference type="InterPro" id="IPR033656">
    <property type="entry name" value="HisRS_anticodon"/>
</dbReference>
<dbReference type="SUPFAM" id="SSF47060">
    <property type="entry name" value="S15/NS1 RNA-binding domain"/>
    <property type="match status" value="1"/>
</dbReference>
<dbReference type="EMBL" id="KB632278">
    <property type="protein sequence ID" value="ERL91254.1"/>
    <property type="molecule type" value="Genomic_DNA"/>
</dbReference>
<dbReference type="PANTHER" id="PTHR11476">
    <property type="entry name" value="HISTIDYL-TRNA SYNTHETASE"/>
    <property type="match status" value="1"/>
</dbReference>
<dbReference type="PROSITE" id="PS51185">
    <property type="entry name" value="WHEP_TRS_2"/>
    <property type="match status" value="1"/>
</dbReference>
<evidence type="ECO:0000256" key="1">
    <source>
        <dbReference type="ARBA" id="ARBA00008226"/>
    </source>
</evidence>
<feature type="domain" description="WHEP-TRS" evidence="12">
    <location>
        <begin position="540"/>
        <end position="596"/>
    </location>
</feature>
<dbReference type="OrthoDB" id="1661054at2759"/>
<feature type="coiled-coil region" evidence="10">
    <location>
        <begin position="541"/>
        <end position="581"/>
    </location>
</feature>
<keyword evidence="6" id="KW-0067">ATP-binding</keyword>
<dbReference type="CDD" id="cd00773">
    <property type="entry name" value="HisRS-like_core"/>
    <property type="match status" value="1"/>
</dbReference>
<keyword evidence="4" id="KW-0436">Ligase</keyword>
<dbReference type="AlphaFoldDB" id="U4UBE7"/>
<keyword evidence="8" id="KW-0030">Aminoacyl-tRNA synthetase</keyword>
<dbReference type="Proteomes" id="UP000030742">
    <property type="component" value="Unassembled WGS sequence"/>
</dbReference>
<dbReference type="InterPro" id="IPR045864">
    <property type="entry name" value="aa-tRNA-synth_II/BPL/LPL"/>
</dbReference>
<dbReference type="NCBIfam" id="TIGR00442">
    <property type="entry name" value="hisS"/>
    <property type="match status" value="1"/>
</dbReference>
<evidence type="ECO:0000256" key="3">
    <source>
        <dbReference type="ARBA" id="ARBA00022490"/>
    </source>
</evidence>
<dbReference type="Pfam" id="PF13393">
    <property type="entry name" value="tRNA-synt_His"/>
    <property type="match status" value="1"/>
</dbReference>